<comment type="similarity">
    <text evidence="1">Belongs to the CDK5RAP3 family.</text>
</comment>
<dbReference type="InterPro" id="IPR008491">
    <property type="entry name" value="CDK5RAP3"/>
</dbReference>
<dbReference type="Pfam" id="PF05600">
    <property type="entry name" value="CDK5RAP3"/>
    <property type="match status" value="1"/>
</dbReference>
<keyword evidence="2" id="KW-1185">Reference proteome</keyword>
<dbReference type="WBParaSite" id="jg2449">
    <property type="protein sequence ID" value="jg2449"/>
    <property type="gene ID" value="jg2449"/>
</dbReference>
<proteinExistence type="inferred from homology"/>
<dbReference type="PANTHER" id="PTHR14894:SF0">
    <property type="entry name" value="CDK5 REGULATORY SUBUNIT-ASSOCIATED PROTEIN 3"/>
    <property type="match status" value="1"/>
</dbReference>
<dbReference type="GO" id="GO:0012505">
    <property type="term" value="C:endomembrane system"/>
    <property type="evidence" value="ECO:0007669"/>
    <property type="project" value="TreeGrafter"/>
</dbReference>
<organism evidence="2 3">
    <name type="scientific">Ditylenchus dipsaci</name>
    <dbReference type="NCBI Taxonomy" id="166011"/>
    <lineage>
        <taxon>Eukaryota</taxon>
        <taxon>Metazoa</taxon>
        <taxon>Ecdysozoa</taxon>
        <taxon>Nematoda</taxon>
        <taxon>Chromadorea</taxon>
        <taxon>Rhabditida</taxon>
        <taxon>Tylenchina</taxon>
        <taxon>Tylenchomorpha</taxon>
        <taxon>Sphaerularioidea</taxon>
        <taxon>Anguinidae</taxon>
        <taxon>Anguininae</taxon>
        <taxon>Ditylenchus</taxon>
    </lineage>
</organism>
<accession>A0A915DWR3</accession>
<dbReference type="AlphaFoldDB" id="A0A915DWR3"/>
<reference evidence="3" key="1">
    <citation type="submission" date="2022-11" db="UniProtKB">
        <authorList>
            <consortium name="WormBaseParasite"/>
        </authorList>
    </citation>
    <scope>IDENTIFICATION</scope>
</reference>
<evidence type="ECO:0000256" key="1">
    <source>
        <dbReference type="ARBA" id="ARBA00007478"/>
    </source>
</evidence>
<dbReference type="PANTHER" id="PTHR14894">
    <property type="entry name" value="CDK5 REGULATORY SUBUNIT-ASSOCIATED PROTEIN 3"/>
    <property type="match status" value="1"/>
</dbReference>
<evidence type="ECO:0000313" key="3">
    <source>
        <dbReference type="WBParaSite" id="jg2449"/>
    </source>
</evidence>
<protein>
    <submittedName>
        <fullName evidence="3">CDK5 regulatory subunit-associated protein 3</fullName>
    </submittedName>
</protein>
<evidence type="ECO:0000313" key="2">
    <source>
        <dbReference type="Proteomes" id="UP000887574"/>
    </source>
</evidence>
<dbReference type="Proteomes" id="UP000887574">
    <property type="component" value="Unplaced"/>
</dbReference>
<sequence>MDSLPIDIHSNKLLEWLISRRHCNKNWQNAVNSIREKISEAIQDMPENERILNLLRGSYINYFHCKEIVEILKETEKDSKNMFGFYSSQRMKDWREIISLYEKENVYLAEAAQFLQRFIQYEIPSLKKQISKAEACTRDAERKEEDYRKQSIEGKRIYDKELAKLGIEGNNMKNELLQLAADLPAFFADNFNKIGELEDALVYYQKFRKYTRLNQKCEDSEQVLPLIQRLISRLPEKLTVYEWKYGHAPDKVEQINIKGQMDTPEADVGDEIDFGDDAEIDFGDSGAAIEEQVIVIDVLNEESQLIDGIVTKPEISTIKVARGSEGLSVLENPETLPSVVSELEELLCFLTFRKIDENSENVADIYLSGIETKPADLSIKLSAIEKWSNLIRSSPVFVEEMINELEHKRLIEHKYKRLVELMVEKQNGCAQQVLNSQELLDGIIDAAKTLQENIESDISKRYNNREVYIMGEINAVLYG</sequence>
<name>A0A915DWR3_9BILA</name>
<dbReference type="GO" id="GO:0007346">
    <property type="term" value="P:regulation of mitotic cell cycle"/>
    <property type="evidence" value="ECO:0007669"/>
    <property type="project" value="TreeGrafter"/>
</dbReference>